<dbReference type="GO" id="GO:0003824">
    <property type="term" value="F:catalytic activity"/>
    <property type="evidence" value="ECO:0007669"/>
    <property type="project" value="InterPro"/>
</dbReference>
<evidence type="ECO:0000313" key="1">
    <source>
        <dbReference type="EMBL" id="QMW04993.1"/>
    </source>
</evidence>
<name>A0A7G5H1K1_9BACT</name>
<evidence type="ECO:0000313" key="2">
    <source>
        <dbReference type="Proteomes" id="UP000515369"/>
    </source>
</evidence>
<dbReference type="KEGG" id="sfol:H3H32_08910"/>
<sequence length="86" mass="9697">MTTWTTGGYSPDGFTPAEQPNLRVWASPLSFPDAAFGLSLMSYEYHREIPTVKTLSYLPPIQMLSHLKRQATDDYLYCSNGFISES</sequence>
<protein>
    <submittedName>
        <fullName evidence="1">Uncharacterized protein</fullName>
    </submittedName>
</protein>
<dbReference type="SUPFAM" id="SSF56752">
    <property type="entry name" value="D-aminoacid aminotransferase-like PLP-dependent enzymes"/>
    <property type="match status" value="1"/>
</dbReference>
<reference evidence="1 2" key="1">
    <citation type="submission" date="2020-07" db="EMBL/GenBank/DDBJ databases">
        <title>Spirosoma foliorum sp. nov., isolated from the leaves on the Nejang mountain Korea, Republic of.</title>
        <authorList>
            <person name="Ho H."/>
            <person name="Lee Y.-J."/>
            <person name="Nurcahyanto D.-A."/>
            <person name="Kim S.-G."/>
        </authorList>
    </citation>
    <scope>NUCLEOTIDE SEQUENCE [LARGE SCALE GENOMIC DNA]</scope>
    <source>
        <strain evidence="1 2">PL0136</strain>
    </source>
</reference>
<organism evidence="1 2">
    <name type="scientific">Spirosoma foliorum</name>
    <dbReference type="NCBI Taxonomy" id="2710596"/>
    <lineage>
        <taxon>Bacteria</taxon>
        <taxon>Pseudomonadati</taxon>
        <taxon>Bacteroidota</taxon>
        <taxon>Cytophagia</taxon>
        <taxon>Cytophagales</taxon>
        <taxon>Cytophagaceae</taxon>
        <taxon>Spirosoma</taxon>
    </lineage>
</organism>
<dbReference type="AlphaFoldDB" id="A0A7G5H1K1"/>
<accession>A0A7G5H1K1</accession>
<keyword evidence="2" id="KW-1185">Reference proteome</keyword>
<dbReference type="Proteomes" id="UP000515369">
    <property type="component" value="Chromosome"/>
</dbReference>
<proteinExistence type="predicted"/>
<gene>
    <name evidence="1" type="ORF">H3H32_08910</name>
</gene>
<dbReference type="EMBL" id="CP059732">
    <property type="protein sequence ID" value="QMW04993.1"/>
    <property type="molecule type" value="Genomic_DNA"/>
</dbReference>
<dbReference type="RefSeq" id="WP_182462342.1">
    <property type="nucleotide sequence ID" value="NZ_CP059732.1"/>
</dbReference>
<dbReference type="InterPro" id="IPR036038">
    <property type="entry name" value="Aminotransferase-like"/>
</dbReference>